<keyword evidence="3" id="KW-1185">Reference proteome</keyword>
<protein>
    <submittedName>
        <fullName evidence="2">Uncharacterized protein</fullName>
    </submittedName>
</protein>
<sequence length="108" mass="11752">MSKSLYEFAPSANIIKGPHASDSTITIQRTNVAFSDEIPNDGDSKDGNKEGVDEGEDTDKYEKDLAADMGDEFTQKMNSPPRLNEHIRFSTTSSSSSADDTKHHGSTP</sequence>
<evidence type="ECO:0000313" key="2">
    <source>
        <dbReference type="EMBL" id="CAI9289823.1"/>
    </source>
</evidence>
<gene>
    <name evidence="2" type="ORF">LSALG_LOCUS29046</name>
</gene>
<reference evidence="2" key="1">
    <citation type="submission" date="2023-04" db="EMBL/GenBank/DDBJ databases">
        <authorList>
            <person name="Vijverberg K."/>
            <person name="Xiong W."/>
            <person name="Schranz E."/>
        </authorList>
    </citation>
    <scope>NUCLEOTIDE SEQUENCE</scope>
</reference>
<evidence type="ECO:0000313" key="3">
    <source>
        <dbReference type="Proteomes" id="UP001177003"/>
    </source>
</evidence>
<evidence type="ECO:0000256" key="1">
    <source>
        <dbReference type="SAM" id="MobiDB-lite"/>
    </source>
</evidence>
<feature type="compositionally biased region" description="Basic and acidic residues" evidence="1">
    <location>
        <begin position="99"/>
        <end position="108"/>
    </location>
</feature>
<feature type="region of interest" description="Disordered" evidence="1">
    <location>
        <begin position="31"/>
        <end position="108"/>
    </location>
</feature>
<accession>A0AA35ZC58</accession>
<proteinExistence type="predicted"/>
<organism evidence="2 3">
    <name type="scientific">Lactuca saligna</name>
    <name type="common">Willowleaf lettuce</name>
    <dbReference type="NCBI Taxonomy" id="75948"/>
    <lineage>
        <taxon>Eukaryota</taxon>
        <taxon>Viridiplantae</taxon>
        <taxon>Streptophyta</taxon>
        <taxon>Embryophyta</taxon>
        <taxon>Tracheophyta</taxon>
        <taxon>Spermatophyta</taxon>
        <taxon>Magnoliopsida</taxon>
        <taxon>eudicotyledons</taxon>
        <taxon>Gunneridae</taxon>
        <taxon>Pentapetalae</taxon>
        <taxon>asterids</taxon>
        <taxon>campanulids</taxon>
        <taxon>Asterales</taxon>
        <taxon>Asteraceae</taxon>
        <taxon>Cichorioideae</taxon>
        <taxon>Cichorieae</taxon>
        <taxon>Lactucinae</taxon>
        <taxon>Lactuca</taxon>
    </lineage>
</organism>
<dbReference type="AlphaFoldDB" id="A0AA35ZC58"/>
<name>A0AA35ZC58_LACSI</name>
<dbReference type="EMBL" id="OX465082">
    <property type="protein sequence ID" value="CAI9289823.1"/>
    <property type="molecule type" value="Genomic_DNA"/>
</dbReference>
<feature type="compositionally biased region" description="Basic and acidic residues" evidence="1">
    <location>
        <begin position="42"/>
        <end position="66"/>
    </location>
</feature>
<dbReference type="Proteomes" id="UP001177003">
    <property type="component" value="Chromosome 6"/>
</dbReference>